<gene>
    <name evidence="1" type="ORF">L6452_25039</name>
</gene>
<reference evidence="1 2" key="2">
    <citation type="journal article" date="2022" name="Mol. Ecol. Resour.">
        <title>The genomes of chicory, endive, great burdock and yacon provide insights into Asteraceae paleo-polyploidization history and plant inulin production.</title>
        <authorList>
            <person name="Fan W."/>
            <person name="Wang S."/>
            <person name="Wang H."/>
            <person name="Wang A."/>
            <person name="Jiang F."/>
            <person name="Liu H."/>
            <person name="Zhao H."/>
            <person name="Xu D."/>
            <person name="Zhang Y."/>
        </authorList>
    </citation>
    <scope>NUCLEOTIDE SEQUENCE [LARGE SCALE GENOMIC DNA]</scope>
    <source>
        <strain evidence="2">cv. Niubang</strain>
    </source>
</reference>
<dbReference type="Proteomes" id="UP001055879">
    <property type="component" value="Linkage Group LG08"/>
</dbReference>
<protein>
    <submittedName>
        <fullName evidence="1">Uncharacterized protein</fullName>
    </submittedName>
</protein>
<reference evidence="2" key="1">
    <citation type="journal article" date="2022" name="Mol. Ecol. Resour.">
        <title>The genomes of chicory, endive, great burdock and yacon provide insights into Asteraceae palaeo-polyploidization history and plant inulin production.</title>
        <authorList>
            <person name="Fan W."/>
            <person name="Wang S."/>
            <person name="Wang H."/>
            <person name="Wang A."/>
            <person name="Jiang F."/>
            <person name="Liu H."/>
            <person name="Zhao H."/>
            <person name="Xu D."/>
            <person name="Zhang Y."/>
        </authorList>
    </citation>
    <scope>NUCLEOTIDE SEQUENCE [LARGE SCALE GENOMIC DNA]</scope>
    <source>
        <strain evidence="2">cv. Niubang</strain>
    </source>
</reference>
<comment type="caution">
    <text evidence="1">The sequence shown here is derived from an EMBL/GenBank/DDBJ whole genome shotgun (WGS) entry which is preliminary data.</text>
</comment>
<organism evidence="1 2">
    <name type="scientific">Arctium lappa</name>
    <name type="common">Greater burdock</name>
    <name type="synonym">Lappa major</name>
    <dbReference type="NCBI Taxonomy" id="4217"/>
    <lineage>
        <taxon>Eukaryota</taxon>
        <taxon>Viridiplantae</taxon>
        <taxon>Streptophyta</taxon>
        <taxon>Embryophyta</taxon>
        <taxon>Tracheophyta</taxon>
        <taxon>Spermatophyta</taxon>
        <taxon>Magnoliopsida</taxon>
        <taxon>eudicotyledons</taxon>
        <taxon>Gunneridae</taxon>
        <taxon>Pentapetalae</taxon>
        <taxon>asterids</taxon>
        <taxon>campanulids</taxon>
        <taxon>Asterales</taxon>
        <taxon>Asteraceae</taxon>
        <taxon>Carduoideae</taxon>
        <taxon>Cardueae</taxon>
        <taxon>Arctiinae</taxon>
        <taxon>Arctium</taxon>
    </lineage>
</organism>
<sequence length="690" mass="77735">MPRSFRVGSPLPIDLEIEKTAKKLRKQAKLRKKQGESTSSPVVNIWKDIELSTDSESDKEEVHFEEEKPHPEKEEPITETEGEEEDMAEPNEDPFKHMTEFHMGVAILLTAGFITTWPQMARAFLDKFFPASKAAGLRREICGIKQKDTESLYEYWEHFKRLCVSCPQHGISEQLLIQYFYEGLLPMERKMMDAASGGAIVNKTPTEARNLIDTMAENSKQFGARSDIGRGASELAMGNVSQVKACEFFSSVAHPTDACPTLHEEEEQVNAIGGGNFQHSHNRALDPFSSTYNPGWRQHPNLSYAPRQPQGQGQQFQQKAPFQQAQQFQTPPGFQQPSQQQFQPKLKCHLKLLVAQATVGQLVNKGKLPSQTETNPKSNVNAITLRSGKELKDTVDKKKMKVHDDEEELEVKASSSGEKDVKEEETKKKTPEVIVQAPPFPSRFEKTKREREEKKILDTFRKVQVNIPLLDAIKQVPRYAKFLKELCTNKRKLKGNEKISMNQNVSAVLQKRLPPKCNDPGMFTIPCKVGNVSVNQAMLDLGASINVMPYAIYSSLDVGPLKPTGVVIQLADRSTVYPKGVLEDVLVQVNELVFPADFYVIDMEDNNTSKAGMILLGRPFLKTSKTKIDVHDGNLTMEFDGEIIKFNIYDAMRYPSDVSSLCFVDIIESLSDTMYDRSNDDVLEAILDRT</sequence>
<accession>A0ACB9A9R9</accession>
<name>A0ACB9A9R9_ARCLA</name>
<evidence type="ECO:0000313" key="1">
    <source>
        <dbReference type="EMBL" id="KAI3706942.1"/>
    </source>
</evidence>
<proteinExistence type="predicted"/>
<dbReference type="EMBL" id="CM042054">
    <property type="protein sequence ID" value="KAI3706942.1"/>
    <property type="molecule type" value="Genomic_DNA"/>
</dbReference>
<evidence type="ECO:0000313" key="2">
    <source>
        <dbReference type="Proteomes" id="UP001055879"/>
    </source>
</evidence>
<keyword evidence="2" id="KW-1185">Reference proteome</keyword>